<name>B3XVT2_9VIRU</name>
<dbReference type="Proteomes" id="UP000002112">
    <property type="component" value="Segment"/>
</dbReference>
<keyword evidence="3" id="KW-1185">Reference proteome</keyword>
<protein>
    <submittedName>
        <fullName evidence="2">Uncharacterized protein</fullName>
    </submittedName>
</protein>
<dbReference type="GeneID" id="8437070"/>
<feature type="transmembrane region" description="Helical" evidence="1">
    <location>
        <begin position="7"/>
        <end position="30"/>
    </location>
</feature>
<dbReference type="RefSeq" id="YP_002048623.1">
    <property type="nucleotide sequence ID" value="NC_004462.2"/>
</dbReference>
<keyword evidence="1" id="KW-0472">Membrane</keyword>
<proteinExistence type="predicted"/>
<sequence>MKGIPKWLWDWGLDVLGGLLAGLILLWALVQAPVPGR</sequence>
<keyword evidence="1" id="KW-0812">Transmembrane</keyword>
<keyword evidence="1" id="KW-1133">Transmembrane helix</keyword>
<accession>B3XVT2</accession>
<evidence type="ECO:0000313" key="3">
    <source>
        <dbReference type="Proteomes" id="UP000002112"/>
    </source>
</evidence>
<dbReference type="EMBL" id="AB063393">
    <property type="protein sequence ID" value="BAG55214.1"/>
    <property type="molecule type" value="Genomic_DNA"/>
</dbReference>
<dbReference type="KEGG" id="vg:8437070"/>
<reference evidence="2 3" key="1">
    <citation type="journal article" date="2008" name="Biochem. Biophys. Res. Commun.">
        <title>A novel thermophilic lysozyme from bacteriophage phiIN93.</title>
        <authorList>
            <person name="Matsushita I."/>
            <person name="Yanase H."/>
        </authorList>
    </citation>
    <scope>NUCLEOTIDE SEQUENCE [LARGE SCALE GENOMIC DNA]</scope>
</reference>
<evidence type="ECO:0000313" key="2">
    <source>
        <dbReference type="EMBL" id="BAG55214.1"/>
    </source>
</evidence>
<evidence type="ECO:0000256" key="1">
    <source>
        <dbReference type="SAM" id="Phobius"/>
    </source>
</evidence>
<organism evidence="2 3">
    <name type="scientific">Thermus virus IN93</name>
    <dbReference type="NCBI Taxonomy" id="1714273"/>
    <lineage>
        <taxon>Viruses</taxon>
        <taxon>Singelaviria</taxon>
        <taxon>Helvetiavirae</taxon>
        <taxon>Dividoviricota</taxon>
        <taxon>Laserviricetes</taxon>
        <taxon>Halopanivirales</taxon>
        <taxon>Matsushitaviridae</taxon>
        <taxon>Hukuchivirus</taxon>
        <taxon>Hukuchivirus IN93</taxon>
    </lineage>
</organism>